<evidence type="ECO:0000313" key="3">
    <source>
        <dbReference type="EMBL" id="RSN74704.1"/>
    </source>
</evidence>
<dbReference type="AlphaFoldDB" id="A0A3R9QER8"/>
<protein>
    <submittedName>
        <fullName evidence="3">Arsenic transporter</fullName>
    </submittedName>
</protein>
<name>A0A3R9QER8_9CREN</name>
<dbReference type="EMBL" id="RCOS01000087">
    <property type="protein sequence ID" value="RSN74704.1"/>
    <property type="molecule type" value="Genomic_DNA"/>
</dbReference>
<reference evidence="3 5" key="1">
    <citation type="submission" date="2018-10" db="EMBL/GenBank/DDBJ databases">
        <title>Co-occurring genomic capacity for anaerobic methane metabolism and dissimilatory sulfite reduction discovered in the Korarchaeota.</title>
        <authorList>
            <person name="Mckay L.J."/>
            <person name="Dlakic M."/>
            <person name="Fields M.W."/>
            <person name="Delmont T.O."/>
            <person name="Eren A.M."/>
            <person name="Jay Z.J."/>
            <person name="Klingelsmith K.B."/>
            <person name="Rusch D.B."/>
            <person name="Inskeep W.P."/>
        </authorList>
    </citation>
    <scope>NUCLEOTIDE SEQUENCE [LARGE SCALE GENOMIC DNA]</scope>
    <source>
        <strain evidence="3 5">MDKW</strain>
    </source>
</reference>
<dbReference type="RefSeq" id="WP_125671410.1">
    <property type="nucleotide sequence ID" value="NZ_RCOS01000087.1"/>
</dbReference>
<dbReference type="InterPro" id="IPR025723">
    <property type="entry name" value="ArsA/GET3_ATPase-like"/>
</dbReference>
<proteinExistence type="inferred from homology"/>
<evidence type="ECO:0000256" key="1">
    <source>
        <dbReference type="ARBA" id="ARBA00011040"/>
    </source>
</evidence>
<evidence type="ECO:0000313" key="4">
    <source>
        <dbReference type="EMBL" id="RZN58570.1"/>
    </source>
</evidence>
<dbReference type="Gene3D" id="3.40.50.300">
    <property type="entry name" value="P-loop containing nucleotide triphosphate hydrolases"/>
    <property type="match status" value="1"/>
</dbReference>
<organism evidence="3 5">
    <name type="scientific">Candidatus Methanodesulfokora washburnensis</name>
    <dbReference type="NCBI Taxonomy" id="2478471"/>
    <lineage>
        <taxon>Archaea</taxon>
        <taxon>Thermoproteota</taxon>
        <taxon>Candidatus Korarchaeia</taxon>
        <taxon>Candidatus Korarchaeia incertae sedis</taxon>
        <taxon>Candidatus Methanodesulfokora</taxon>
    </lineage>
</organism>
<feature type="domain" description="ArsA/GET3 Anion-transporting ATPase-like" evidence="2">
    <location>
        <begin position="15"/>
        <end position="324"/>
    </location>
</feature>
<keyword evidence="5" id="KW-1185">Reference proteome</keyword>
<accession>A0A3R9QER8</accession>
<dbReference type="PANTHER" id="PTHR10803:SF3">
    <property type="entry name" value="ATPASE GET3"/>
    <property type="match status" value="1"/>
</dbReference>
<dbReference type="OrthoDB" id="46198at2157"/>
<reference evidence="4 6" key="2">
    <citation type="journal article" date="2019" name="Nat. Microbiol.">
        <title>Wide diversity of methane and short-chain alkane metabolisms in uncultured archaea.</title>
        <authorList>
            <person name="Borrel G."/>
            <person name="Adam P.S."/>
            <person name="McKay L.J."/>
            <person name="Chen L.X."/>
            <person name="Sierra-Garcia I.N."/>
            <person name="Sieber C.M."/>
            <person name="Letourneur Q."/>
            <person name="Ghozlane A."/>
            <person name="Andersen G.L."/>
            <person name="Li W.J."/>
            <person name="Hallam S.J."/>
            <person name="Muyzer G."/>
            <person name="de Oliveira V.M."/>
            <person name="Inskeep W.P."/>
            <person name="Banfield J.F."/>
            <person name="Gribaldo S."/>
        </authorList>
    </citation>
    <scope>NUCLEOTIDE SEQUENCE [LARGE SCALE GENOMIC DNA]</scope>
    <source>
        <strain evidence="4">NM4</strain>
    </source>
</reference>
<evidence type="ECO:0000313" key="5">
    <source>
        <dbReference type="Proteomes" id="UP000277582"/>
    </source>
</evidence>
<evidence type="ECO:0000259" key="2">
    <source>
        <dbReference type="Pfam" id="PF02374"/>
    </source>
</evidence>
<gene>
    <name evidence="3" type="ORF">D6D85_07575</name>
    <name evidence="4" type="ORF">EF810_07360</name>
</gene>
<comment type="caution">
    <text evidence="3">The sequence shown here is derived from an EMBL/GenBank/DDBJ whole genome shotgun (WGS) entry which is preliminary data.</text>
</comment>
<dbReference type="EMBL" id="RXII01000116">
    <property type="protein sequence ID" value="RZN58570.1"/>
    <property type="molecule type" value="Genomic_DNA"/>
</dbReference>
<dbReference type="PANTHER" id="PTHR10803">
    <property type="entry name" value="ARSENICAL PUMP-DRIVING ATPASE ARSENITE-TRANSLOCATING ATPASE"/>
    <property type="match status" value="1"/>
</dbReference>
<dbReference type="Pfam" id="PF02374">
    <property type="entry name" value="ArsA_ATPase"/>
    <property type="match status" value="1"/>
</dbReference>
<dbReference type="InterPro" id="IPR016300">
    <property type="entry name" value="ATPase_ArsA/GET3"/>
</dbReference>
<dbReference type="InterPro" id="IPR027417">
    <property type="entry name" value="P-loop_NTPase"/>
</dbReference>
<dbReference type="SUPFAM" id="SSF52540">
    <property type="entry name" value="P-loop containing nucleoside triphosphate hydrolases"/>
    <property type="match status" value="1"/>
</dbReference>
<comment type="similarity">
    <text evidence="1">Belongs to the arsA ATPase family.</text>
</comment>
<dbReference type="GO" id="GO:0016887">
    <property type="term" value="F:ATP hydrolysis activity"/>
    <property type="evidence" value="ECO:0007669"/>
    <property type="project" value="InterPro"/>
</dbReference>
<dbReference type="NCBIfam" id="TIGR00345">
    <property type="entry name" value="GET3_arsA_TRC40"/>
    <property type="match status" value="1"/>
</dbReference>
<dbReference type="Proteomes" id="UP000277582">
    <property type="component" value="Unassembled WGS sequence"/>
</dbReference>
<evidence type="ECO:0000313" key="6">
    <source>
        <dbReference type="Proteomes" id="UP000316217"/>
    </source>
</evidence>
<sequence length="333" mass="38336">MLSLKEFFEKKPNIKVIVNAGKGGLGKTTSSAAMSYWFAKNGKKPLCFSTDPQASLSDIFEMDIFGKGIIEIEKNLFVVEIDADKRIKEFQEEVRNKIKTMYGIDEIPEEIDEYIETSAYEPAMHESATYDAMADLLSKGEFNPYVFDMPPFGHGVRMVSMARILDAWIDKMEETRRKAAEYAQAAAYLKGISSKTEEDILKELRSIREKLDFFREVLTDPDACAFFMVIIPEKMAILDTERAIEMFRKLDIEMAGVIVNQVYPRELLERPDVGEFLKRRVEMQQAYLKEIKEKFGDYVRAVVPMFDREPKGMEMIAKVAEHLFEKPGLEVFE</sequence>
<dbReference type="GO" id="GO:0005524">
    <property type="term" value="F:ATP binding"/>
    <property type="evidence" value="ECO:0007669"/>
    <property type="project" value="InterPro"/>
</dbReference>
<dbReference type="Proteomes" id="UP000316217">
    <property type="component" value="Unassembled WGS sequence"/>
</dbReference>
<dbReference type="CDD" id="cd02035">
    <property type="entry name" value="ArsA"/>
    <property type="match status" value="1"/>
</dbReference>